<evidence type="ECO:0000259" key="11">
    <source>
        <dbReference type="PROSITE" id="PS50928"/>
    </source>
</evidence>
<dbReference type="OrthoDB" id="9778687at2"/>
<organism evidence="12 13">
    <name type="scientific">Anaeroplasma bactoclasticum</name>
    <dbReference type="NCBI Taxonomy" id="2088"/>
    <lineage>
        <taxon>Bacteria</taxon>
        <taxon>Bacillati</taxon>
        <taxon>Mycoplasmatota</taxon>
        <taxon>Mollicutes</taxon>
        <taxon>Anaeroplasmatales</taxon>
        <taxon>Anaeroplasmataceae</taxon>
        <taxon>Anaeroplasma</taxon>
    </lineage>
</organism>
<dbReference type="FunCoup" id="A0A397S0X5">
    <property type="interactions" value="62"/>
</dbReference>
<evidence type="ECO:0000313" key="12">
    <source>
        <dbReference type="EMBL" id="RIA75844.1"/>
    </source>
</evidence>
<evidence type="ECO:0000256" key="6">
    <source>
        <dbReference type="ARBA" id="ARBA00022692"/>
    </source>
</evidence>
<evidence type="ECO:0000256" key="5">
    <source>
        <dbReference type="ARBA" id="ARBA00022597"/>
    </source>
</evidence>
<evidence type="ECO:0000256" key="7">
    <source>
        <dbReference type="ARBA" id="ARBA00022989"/>
    </source>
</evidence>
<dbReference type="InParanoid" id="A0A397S0X5"/>
<dbReference type="GO" id="GO:0042956">
    <property type="term" value="P:maltodextrin transmembrane transport"/>
    <property type="evidence" value="ECO:0007669"/>
    <property type="project" value="TreeGrafter"/>
</dbReference>
<dbReference type="Pfam" id="PF00528">
    <property type="entry name" value="BPD_transp_1"/>
    <property type="match status" value="1"/>
</dbReference>
<evidence type="ECO:0000256" key="8">
    <source>
        <dbReference type="ARBA" id="ARBA00023136"/>
    </source>
</evidence>
<dbReference type="SUPFAM" id="SSF160964">
    <property type="entry name" value="MalF N-terminal region-like"/>
    <property type="match status" value="1"/>
</dbReference>
<feature type="transmembrane region" description="Helical" evidence="9">
    <location>
        <begin position="20"/>
        <end position="41"/>
    </location>
</feature>
<evidence type="ECO:0000256" key="9">
    <source>
        <dbReference type="RuleBase" id="RU363032"/>
    </source>
</evidence>
<dbReference type="PANTHER" id="PTHR47314:SF1">
    <property type="entry name" value="MALTOSE_MALTODEXTRIN TRANSPORT SYSTEM PERMEASE PROTEIN MALF"/>
    <property type="match status" value="1"/>
</dbReference>
<evidence type="ECO:0000256" key="4">
    <source>
        <dbReference type="ARBA" id="ARBA00022475"/>
    </source>
</evidence>
<dbReference type="GO" id="GO:0015423">
    <property type="term" value="F:ABC-type maltose transporter activity"/>
    <property type="evidence" value="ECO:0007669"/>
    <property type="project" value="TreeGrafter"/>
</dbReference>
<dbReference type="AlphaFoldDB" id="A0A397S0X5"/>
<accession>A0A397S0X5</accession>
<keyword evidence="5 10" id="KW-0762">Sugar transport</keyword>
<feature type="transmembrane region" description="Helical" evidence="9">
    <location>
        <begin position="199"/>
        <end position="222"/>
    </location>
</feature>
<dbReference type="EMBL" id="QXEV01000010">
    <property type="protein sequence ID" value="RIA75844.1"/>
    <property type="molecule type" value="Genomic_DNA"/>
</dbReference>
<dbReference type="GO" id="GO:1990060">
    <property type="term" value="C:maltose transport complex"/>
    <property type="evidence" value="ECO:0007669"/>
    <property type="project" value="TreeGrafter"/>
</dbReference>
<comment type="function">
    <text evidence="10">Part of the ABC transporter complex MalEFGK involved in maltose/maltodextrin import. Probably responsible for the translocation of the substrate across the membrane.</text>
</comment>
<dbReference type="PROSITE" id="PS50928">
    <property type="entry name" value="ABC_TM1"/>
    <property type="match status" value="1"/>
</dbReference>
<protein>
    <recommendedName>
        <fullName evidence="10">Maltose/maltodextrin transport system permease protein</fullName>
    </recommendedName>
</protein>
<dbReference type="InterPro" id="IPR000515">
    <property type="entry name" value="MetI-like"/>
</dbReference>
<feature type="transmembrane region" description="Helical" evidence="9">
    <location>
        <begin position="141"/>
        <end position="159"/>
    </location>
</feature>
<name>A0A397S0X5_9MOLU</name>
<reference evidence="12 13" key="1">
    <citation type="submission" date="2018-08" db="EMBL/GenBank/DDBJ databases">
        <title>Genomic Encyclopedia of Archaeal and Bacterial Type Strains, Phase II (KMG-II): from individual species to whole genera.</title>
        <authorList>
            <person name="Goeker M."/>
        </authorList>
    </citation>
    <scope>NUCLEOTIDE SEQUENCE [LARGE SCALE GENOMIC DNA]</scope>
    <source>
        <strain evidence="12 13">ATCC 27112</strain>
    </source>
</reference>
<feature type="transmembrane region" description="Helical" evidence="9">
    <location>
        <begin position="485"/>
        <end position="508"/>
    </location>
</feature>
<keyword evidence="7 9" id="KW-1133">Transmembrane helix</keyword>
<dbReference type="PANTHER" id="PTHR47314">
    <property type="entry name" value="MALTOSE/MALTODEXTRIN TRANSPORT SYSTEM PERMEASE PROTEIN MALF"/>
    <property type="match status" value="1"/>
</dbReference>
<gene>
    <name evidence="12" type="ORF">EI71_01143</name>
</gene>
<feature type="transmembrane region" description="Helical" evidence="9">
    <location>
        <begin position="266"/>
        <end position="290"/>
    </location>
</feature>
<dbReference type="RefSeq" id="WP_119016283.1">
    <property type="nucleotide sequence ID" value="NZ_QXEV01000010.1"/>
</dbReference>
<feature type="transmembrane region" description="Helical" evidence="9">
    <location>
        <begin position="302"/>
        <end position="322"/>
    </location>
</feature>
<keyword evidence="8 9" id="KW-0472">Membrane</keyword>
<dbReference type="Gene3D" id="1.10.3720.10">
    <property type="entry name" value="MetI-like"/>
    <property type="match status" value="1"/>
</dbReference>
<keyword evidence="4 10" id="KW-1003">Cell membrane</keyword>
<keyword evidence="3 9" id="KW-0813">Transport</keyword>
<feature type="transmembrane region" description="Helical" evidence="9">
    <location>
        <begin position="357"/>
        <end position="380"/>
    </location>
</feature>
<dbReference type="Proteomes" id="UP000266506">
    <property type="component" value="Unassembled WGS sequence"/>
</dbReference>
<comment type="caution">
    <text evidence="12">The sequence shown here is derived from an EMBL/GenBank/DDBJ whole genome shotgun (WGS) entry which is preliminary data.</text>
</comment>
<dbReference type="CDD" id="cd06261">
    <property type="entry name" value="TM_PBP2"/>
    <property type="match status" value="1"/>
</dbReference>
<evidence type="ECO:0000256" key="10">
    <source>
        <dbReference type="RuleBase" id="RU367050"/>
    </source>
</evidence>
<feature type="transmembrane region" description="Helical" evidence="9">
    <location>
        <begin position="86"/>
        <end position="104"/>
    </location>
</feature>
<evidence type="ECO:0000256" key="1">
    <source>
        <dbReference type="ARBA" id="ARBA00004651"/>
    </source>
</evidence>
<sequence>MTRYTDLEYLKLSRFGKISYKFLLFLYAIPVWFKNLGITIWKGTKSFFLKIGAEFKEIGQTFVHGDWKTKVSFFIFGFGSFARKQYIRGVLFLAMELVFIWYMIVNGGNWLSQLGSLGDVPRHVKPGTGTYDPNYDNSFNILLYDVLTIAWAFAFIWTWRLNIKQNKIAEDILKSGRRLRTSKEDMRSLLDDQFHKTMLALPLVGIMIFTVLPIVFMILIAFTNYGTGHDPANGQLFDWVGWDNFGQLFTWSNGTTGTFSATFGQILGWTLIWAFFATFLNYIMGVFVALMINRKGIKFKKLWRGILVMTIAIPQFISLLYVSKIFGNNAYVIKALQDMHIVGDKFSFWDDKVLSRVMVIIINLWVGIPYLMLIVTGVLMNVPADLYESAKIDGASGVKQFTKITLPYLLFVTGPYLLTSFTGNINNFNVIYLLTGGGPKNTNFDVTIQVTEAQKCVIGAGDTDLLITWLYNITTGASDGKLYNLAAVISIMIFIVVSVISLIVYNLLPSNRSEEDYS</sequence>
<dbReference type="InterPro" id="IPR035906">
    <property type="entry name" value="MetI-like_sf"/>
</dbReference>
<dbReference type="SUPFAM" id="SSF161098">
    <property type="entry name" value="MetI-like"/>
    <property type="match status" value="1"/>
</dbReference>
<evidence type="ECO:0000256" key="3">
    <source>
        <dbReference type="ARBA" id="ARBA00022448"/>
    </source>
</evidence>
<keyword evidence="13" id="KW-1185">Reference proteome</keyword>
<evidence type="ECO:0000313" key="13">
    <source>
        <dbReference type="Proteomes" id="UP000266506"/>
    </source>
</evidence>
<feature type="domain" description="ABC transmembrane type-1" evidence="11">
    <location>
        <begin position="267"/>
        <end position="504"/>
    </location>
</feature>
<proteinExistence type="inferred from homology"/>
<keyword evidence="6 9" id="KW-0812">Transmembrane</keyword>
<comment type="similarity">
    <text evidence="2 10">Belongs to the binding-protein-dependent transport system permease family. MalFG subfamily.</text>
</comment>
<evidence type="ECO:0000256" key="2">
    <source>
        <dbReference type="ARBA" id="ARBA00009047"/>
    </source>
</evidence>
<comment type="subcellular location">
    <subcellularLocation>
        <location evidence="1 9">Cell membrane</location>
        <topology evidence="1 9">Multi-pass membrane protein</topology>
    </subcellularLocation>
</comment>